<evidence type="ECO:0000256" key="1">
    <source>
        <dbReference type="SAM" id="SignalP"/>
    </source>
</evidence>
<evidence type="ECO:0000313" key="3">
    <source>
        <dbReference type="Proteomes" id="UP000631694"/>
    </source>
</evidence>
<keyword evidence="1" id="KW-0732">Signal</keyword>
<proteinExistence type="predicted"/>
<dbReference type="InterPro" id="IPR051532">
    <property type="entry name" value="Ester_Hydrolysis_Enzymes"/>
</dbReference>
<dbReference type="SUPFAM" id="SSF52266">
    <property type="entry name" value="SGNH hydrolase"/>
    <property type="match status" value="1"/>
</dbReference>
<dbReference type="Pfam" id="PF25182">
    <property type="entry name" value="NonGDSL"/>
    <property type="match status" value="1"/>
</dbReference>
<dbReference type="Proteomes" id="UP000631694">
    <property type="component" value="Unassembled WGS sequence"/>
</dbReference>
<keyword evidence="3" id="KW-1185">Reference proteome</keyword>
<dbReference type="PANTHER" id="PTHR30383">
    <property type="entry name" value="THIOESTERASE 1/PROTEASE 1/LYSOPHOSPHOLIPASE L1"/>
    <property type="match status" value="1"/>
</dbReference>
<dbReference type="PANTHER" id="PTHR30383:SF5">
    <property type="entry name" value="SGNH HYDROLASE-TYPE ESTERASE DOMAIN-CONTAINING PROTEIN"/>
    <property type="match status" value="1"/>
</dbReference>
<dbReference type="Gene3D" id="3.40.50.1110">
    <property type="entry name" value="SGNH hydrolase"/>
    <property type="match status" value="1"/>
</dbReference>
<accession>A0A931I1K1</accession>
<dbReference type="AlphaFoldDB" id="A0A931I1K1"/>
<comment type="caution">
    <text evidence="2">The sequence shown here is derived from an EMBL/GenBank/DDBJ whole genome shotgun (WGS) entry which is preliminary data.</text>
</comment>
<dbReference type="InterPro" id="IPR036514">
    <property type="entry name" value="SGNH_hydro_sf"/>
</dbReference>
<feature type="signal peptide" evidence="1">
    <location>
        <begin position="1"/>
        <end position="15"/>
    </location>
</feature>
<dbReference type="InterPro" id="IPR057572">
    <property type="entry name" value="NonGDSL"/>
</dbReference>
<organism evidence="2 3">
    <name type="scientific">Methylobrevis albus</name>
    <dbReference type="NCBI Taxonomy" id="2793297"/>
    <lineage>
        <taxon>Bacteria</taxon>
        <taxon>Pseudomonadati</taxon>
        <taxon>Pseudomonadota</taxon>
        <taxon>Alphaproteobacteria</taxon>
        <taxon>Hyphomicrobiales</taxon>
        <taxon>Pleomorphomonadaceae</taxon>
        <taxon>Methylobrevis</taxon>
    </lineage>
</organism>
<reference evidence="2" key="1">
    <citation type="submission" date="2020-12" db="EMBL/GenBank/DDBJ databases">
        <title>Methylobrevis albus sp. nov., isolated from fresh water lack sediment.</title>
        <authorList>
            <person name="Zou Q."/>
        </authorList>
    </citation>
    <scope>NUCLEOTIDE SEQUENCE</scope>
    <source>
        <strain evidence="2">L22</strain>
    </source>
</reference>
<name>A0A931I1K1_9HYPH</name>
<keyword evidence="2" id="KW-0378">Hydrolase</keyword>
<dbReference type="RefSeq" id="WP_197310350.1">
    <property type="nucleotide sequence ID" value="NZ_JADZLT010000042.1"/>
</dbReference>
<dbReference type="GO" id="GO:0004622">
    <property type="term" value="F:phosphatidylcholine lysophospholipase activity"/>
    <property type="evidence" value="ECO:0007669"/>
    <property type="project" value="TreeGrafter"/>
</dbReference>
<sequence length="286" mass="30013">MLALAASCFSVPAFAAAGAAPVTTPAPGPAATTAPAVPETLAPAGVATTPATLDPVGSVAIAPACAVPDRLLAFDAGLDEAIRRARADHVLTVLAIGSSSTSGTGASSVARSYPSQLKHELGKRLPSLDIDVVNRGIAGEKVAKTVERLHAEVELLQPDLVIWQVGTNDALHGVPLDSVQALVSTTLDWLKQKGVDAMLMDPQLYPKIPDTDRYAAFVSAIETIGSAHNVPVIRRFAAMQHWAKLPETVRKPMLWKDNLHLNDQGYTCVAQMIAEGLSRRLTVAGL</sequence>
<protein>
    <submittedName>
        <fullName evidence="2">SGNH/GDSL hydrolase family protein</fullName>
    </submittedName>
</protein>
<gene>
    <name evidence="2" type="ORF">I5731_05415</name>
</gene>
<feature type="chain" id="PRO_5037964570" evidence="1">
    <location>
        <begin position="16"/>
        <end position="286"/>
    </location>
</feature>
<evidence type="ECO:0000313" key="2">
    <source>
        <dbReference type="EMBL" id="MBH0237253.1"/>
    </source>
</evidence>
<dbReference type="EMBL" id="JADZLT010000042">
    <property type="protein sequence ID" value="MBH0237253.1"/>
    <property type="molecule type" value="Genomic_DNA"/>
</dbReference>